<proteinExistence type="predicted"/>
<keyword evidence="4" id="KW-1185">Reference proteome</keyword>
<feature type="region of interest" description="Disordered" evidence="1">
    <location>
        <begin position="1"/>
        <end position="77"/>
    </location>
</feature>
<protein>
    <submittedName>
        <fullName evidence="3">Uncharacterized protein</fullName>
    </submittedName>
</protein>
<evidence type="ECO:0000313" key="4">
    <source>
        <dbReference type="Proteomes" id="UP000465306"/>
    </source>
</evidence>
<accession>A0AAX1JI67</accession>
<organism evidence="3 5">
    <name type="scientific">Mycobacterium kubicae</name>
    <dbReference type="NCBI Taxonomy" id="120959"/>
    <lineage>
        <taxon>Bacteria</taxon>
        <taxon>Bacillati</taxon>
        <taxon>Actinomycetota</taxon>
        <taxon>Actinomycetes</taxon>
        <taxon>Mycobacteriales</taxon>
        <taxon>Mycobacteriaceae</taxon>
        <taxon>Mycobacterium</taxon>
        <taxon>Mycobacterium simiae complex</taxon>
    </lineage>
</organism>
<gene>
    <name evidence="3" type="ORF">I2456_12825</name>
    <name evidence="2" type="ORF">MKUB_24450</name>
</gene>
<reference evidence="3" key="3">
    <citation type="submission" date="2020-11" db="EMBL/GenBank/DDBJ databases">
        <title>Intraspecies plasmid and genomic variation of Mycobacterium kubicae revealed by the complete genome sequences of two clinical isolates.</title>
        <authorList>
            <person name="Hendrix J.R."/>
            <person name="Epperson L.E."/>
            <person name="Honda J.R."/>
            <person name="Strong M."/>
        </authorList>
    </citation>
    <scope>NUCLEOTIDE SEQUENCE</scope>
    <source>
        <strain evidence="3">JCM 13573</strain>
    </source>
</reference>
<name>A0AAX1JI67_9MYCO</name>
<dbReference type="KEGG" id="mku:I2456_12825"/>
<dbReference type="AlphaFoldDB" id="A0AAX1JI67"/>
<evidence type="ECO:0000313" key="3">
    <source>
        <dbReference type="EMBL" id="QPI40226.1"/>
    </source>
</evidence>
<dbReference type="Proteomes" id="UP000465306">
    <property type="component" value="Unassembled WGS sequence"/>
</dbReference>
<dbReference type="RefSeq" id="WP_068027276.1">
    <property type="nucleotide sequence ID" value="NZ_BLKU01000003.1"/>
</dbReference>
<evidence type="ECO:0000313" key="5">
    <source>
        <dbReference type="Proteomes" id="UP000663583"/>
    </source>
</evidence>
<reference evidence="2" key="2">
    <citation type="submission" date="2020-02" db="EMBL/GenBank/DDBJ databases">
        <authorList>
            <person name="Matsumoto Y."/>
            <person name="Kinjo T."/>
            <person name="Motooka D."/>
            <person name="Nabeya D."/>
            <person name="Jung N."/>
            <person name="Uechi K."/>
            <person name="Horii T."/>
            <person name="Iida T."/>
            <person name="Fujita J."/>
            <person name="Nakamura S."/>
        </authorList>
    </citation>
    <scope>NUCLEOTIDE SEQUENCE</scope>
    <source>
        <strain evidence="2">JCM 13573</strain>
    </source>
</reference>
<evidence type="ECO:0000313" key="2">
    <source>
        <dbReference type="EMBL" id="GFG64955.1"/>
    </source>
</evidence>
<evidence type="ECO:0000256" key="1">
    <source>
        <dbReference type="SAM" id="MobiDB-lite"/>
    </source>
</evidence>
<dbReference type="EMBL" id="CP065047">
    <property type="protein sequence ID" value="QPI40226.1"/>
    <property type="molecule type" value="Genomic_DNA"/>
</dbReference>
<dbReference type="Proteomes" id="UP000663583">
    <property type="component" value="Chromosome"/>
</dbReference>
<sequence>MHETDGVFPDDVPIADAAEQERPTAEFLSSSSDDDYVGPPRGDVPLEANPADWQEQEETVLIDPELEEPTQFDADGD</sequence>
<dbReference type="EMBL" id="BLKU01000003">
    <property type="protein sequence ID" value="GFG64955.1"/>
    <property type="molecule type" value="Genomic_DNA"/>
</dbReference>
<feature type="compositionally biased region" description="Acidic residues" evidence="1">
    <location>
        <begin position="54"/>
        <end position="77"/>
    </location>
</feature>
<reference evidence="2 4" key="1">
    <citation type="journal article" date="2019" name="Emerg. Microbes Infect.">
        <title>Comprehensive subspecies identification of 175 nontuberculous mycobacteria species based on 7547 genomic profiles.</title>
        <authorList>
            <person name="Matsumoto Y."/>
            <person name="Kinjo T."/>
            <person name="Motooka D."/>
            <person name="Nabeya D."/>
            <person name="Jung N."/>
            <person name="Uechi K."/>
            <person name="Horii T."/>
            <person name="Iida T."/>
            <person name="Fujita J."/>
            <person name="Nakamura S."/>
        </authorList>
    </citation>
    <scope>NUCLEOTIDE SEQUENCE [LARGE SCALE GENOMIC DNA]</scope>
    <source>
        <strain evidence="2 4">JCM 13573</strain>
    </source>
</reference>